<gene>
    <name evidence="9" type="ORF">TCE0_018r05839</name>
</gene>
<dbReference type="EMBL" id="DF933814">
    <property type="protein sequence ID" value="GAM36619.1"/>
    <property type="molecule type" value="Genomic_DNA"/>
</dbReference>
<evidence type="ECO:0000256" key="5">
    <source>
        <dbReference type="ARBA" id="ARBA00022801"/>
    </source>
</evidence>
<protein>
    <recommendedName>
        <fullName evidence="8">Carboxylic ester hydrolase</fullName>
        <ecNumber evidence="8">3.1.1.-</ecNumber>
    </recommendedName>
</protein>
<accession>A0A510NWI0</accession>
<dbReference type="Proteomes" id="UP000053095">
    <property type="component" value="Unassembled WGS sequence"/>
</dbReference>
<evidence type="ECO:0000256" key="1">
    <source>
        <dbReference type="ARBA" id="ARBA00006249"/>
    </source>
</evidence>
<keyword evidence="10" id="KW-1185">Reference proteome</keyword>
<evidence type="ECO:0000313" key="10">
    <source>
        <dbReference type="Proteomes" id="UP000053095"/>
    </source>
</evidence>
<organism evidence="9 10">
    <name type="scientific">Talaromyces pinophilus</name>
    <name type="common">Penicillium pinophilum</name>
    <dbReference type="NCBI Taxonomy" id="128442"/>
    <lineage>
        <taxon>Eukaryota</taxon>
        <taxon>Fungi</taxon>
        <taxon>Dikarya</taxon>
        <taxon>Ascomycota</taxon>
        <taxon>Pezizomycotina</taxon>
        <taxon>Eurotiomycetes</taxon>
        <taxon>Eurotiomycetidae</taxon>
        <taxon>Eurotiales</taxon>
        <taxon>Trichocomaceae</taxon>
        <taxon>Talaromyces</taxon>
        <taxon>Talaromyces sect. Talaromyces</taxon>
    </lineage>
</organism>
<dbReference type="GO" id="GO:0030600">
    <property type="term" value="F:feruloyl esterase activity"/>
    <property type="evidence" value="ECO:0007669"/>
    <property type="project" value="UniProtKB-ARBA"/>
</dbReference>
<dbReference type="EC" id="3.1.1.-" evidence="8"/>
<sequence length="586" mass="64502">MTTSIFFKMFNRWILGVALTSAVAHAVNLADVCTSEYVKGVLPTDILTGVTFDTSATIVSTTYNYSSSSSDSFPASTFDYCGVQITYSHDGIDGDQVLLMCWLPRPDRFENRYLSTGGGGMAINSGNSSLPGGLMYGAVSCATDGGFGSFSNDADSAVLLANGTLNYEALYMFGYKAHHEMSVIGKKFTRNFFNMTDSTKLYAYYQACSEGGREGWSQIQRYDDWDGAVVAAPAFRYAFQQVAHLWSGLVEQTLDYYPPPCELEKIMNLTIAACDPLDGRTDGVVSRTDLCGLQYDLSQTIGEPYYCAESSSGFKRQLGESTTPAQSGNVTALGVAVAKAIVSGMKDSEGRQVYLSYQPATAFEDADTTYNSTTNSWEGSVSGIGADWVDRFVKLLDSTNLSLDNVTYDTLKDWVYEGWEMYNDVLQTTWPDLSTYHNAGGKVLHIHGESDPSVPTASSVRYWESVRSVMYSNLSYTQGAAALNEWYRLYLTPGGGHCGPSTQQPNGPWPQTQLEVLINWVENNSTPTTLNATVLSGSNEGQRWDLCAWPLRPLWSDNGSSFDCIFDQESINTWQWNLTAWNMPVY</sequence>
<evidence type="ECO:0000256" key="2">
    <source>
        <dbReference type="ARBA" id="ARBA00022487"/>
    </source>
</evidence>
<dbReference type="PANTHER" id="PTHR33938">
    <property type="entry name" value="FERULOYL ESTERASE B-RELATED"/>
    <property type="match status" value="1"/>
</dbReference>
<evidence type="ECO:0000256" key="8">
    <source>
        <dbReference type="RuleBase" id="RU361238"/>
    </source>
</evidence>
<keyword evidence="2" id="KW-0719">Serine esterase</keyword>
<comment type="similarity">
    <text evidence="1 8">Belongs to the tannase family.</text>
</comment>
<dbReference type="InterPro" id="IPR011118">
    <property type="entry name" value="Tannase/feruloyl_esterase"/>
</dbReference>
<dbReference type="PANTHER" id="PTHR33938:SF16">
    <property type="entry name" value="CARBOXYLIC ESTER HYDROLASE"/>
    <property type="match status" value="1"/>
</dbReference>
<evidence type="ECO:0000256" key="6">
    <source>
        <dbReference type="ARBA" id="ARBA00022837"/>
    </source>
</evidence>
<keyword evidence="5 8" id="KW-0378">Hydrolase</keyword>
<keyword evidence="6" id="KW-0106">Calcium</keyword>
<dbReference type="AlphaFoldDB" id="A0A510NWI0"/>
<dbReference type="SUPFAM" id="SSF53474">
    <property type="entry name" value="alpha/beta-Hydrolases"/>
    <property type="match status" value="1"/>
</dbReference>
<evidence type="ECO:0000256" key="3">
    <source>
        <dbReference type="ARBA" id="ARBA00022723"/>
    </source>
</evidence>
<dbReference type="GO" id="GO:0046872">
    <property type="term" value="F:metal ion binding"/>
    <property type="evidence" value="ECO:0007669"/>
    <property type="project" value="UniProtKB-KW"/>
</dbReference>
<proteinExistence type="inferred from homology"/>
<keyword evidence="4 8" id="KW-0732">Signal</keyword>
<evidence type="ECO:0000256" key="7">
    <source>
        <dbReference type="ARBA" id="ARBA00023157"/>
    </source>
</evidence>
<dbReference type="InterPro" id="IPR029058">
    <property type="entry name" value="AB_hydrolase_fold"/>
</dbReference>
<dbReference type="Pfam" id="PF07519">
    <property type="entry name" value="Tannase"/>
    <property type="match status" value="1"/>
</dbReference>
<evidence type="ECO:0000313" key="9">
    <source>
        <dbReference type="EMBL" id="GAM36619.1"/>
    </source>
</evidence>
<name>A0A510NWI0_TALPI</name>
<feature type="signal peptide" evidence="8">
    <location>
        <begin position="1"/>
        <end position="26"/>
    </location>
</feature>
<feature type="chain" id="PRO_5022262109" description="Carboxylic ester hydrolase" evidence="8">
    <location>
        <begin position="27"/>
        <end position="586"/>
    </location>
</feature>
<keyword evidence="7" id="KW-1015">Disulfide bond</keyword>
<keyword evidence="3" id="KW-0479">Metal-binding</keyword>
<reference evidence="10" key="1">
    <citation type="journal article" date="2015" name="Genome Announc.">
        <title>Draft genome sequence of Talaromyces cellulolyticus strain Y-94, a source of lignocellulosic biomass-degrading enzymes.</title>
        <authorList>
            <person name="Fujii T."/>
            <person name="Koike H."/>
            <person name="Sawayama S."/>
            <person name="Yano S."/>
            <person name="Inoue H."/>
        </authorList>
    </citation>
    <scope>NUCLEOTIDE SEQUENCE [LARGE SCALE GENOMIC DNA]</scope>
    <source>
        <strain evidence="10">Y-94</strain>
    </source>
</reference>
<evidence type="ECO:0000256" key="4">
    <source>
        <dbReference type="ARBA" id="ARBA00022729"/>
    </source>
</evidence>